<accession>A0A1G1XM43</accession>
<keyword evidence="2" id="KW-0472">Membrane</keyword>
<proteinExistence type="predicted"/>
<dbReference type="Proteomes" id="UP000176498">
    <property type="component" value="Unassembled WGS sequence"/>
</dbReference>
<keyword evidence="2" id="KW-0812">Transmembrane</keyword>
<evidence type="ECO:0000256" key="2">
    <source>
        <dbReference type="SAM" id="Phobius"/>
    </source>
</evidence>
<evidence type="ECO:0000313" key="3">
    <source>
        <dbReference type="EMBL" id="OGY41205.1"/>
    </source>
</evidence>
<protein>
    <recommendedName>
        <fullName evidence="5">Septum formation initiator</fullName>
    </recommendedName>
</protein>
<comment type="caution">
    <text evidence="3">The sequence shown here is derived from an EMBL/GenBank/DDBJ whole genome shotgun (WGS) entry which is preliminary data.</text>
</comment>
<dbReference type="InterPro" id="IPR007060">
    <property type="entry name" value="FtsL/DivIC"/>
</dbReference>
<feature type="transmembrane region" description="Helical" evidence="2">
    <location>
        <begin position="14"/>
        <end position="35"/>
    </location>
</feature>
<organism evidence="3 4">
    <name type="scientific">Candidatus Buchananbacteria bacterium RBG_13_36_9</name>
    <dbReference type="NCBI Taxonomy" id="1797530"/>
    <lineage>
        <taxon>Bacteria</taxon>
        <taxon>Candidatus Buchananiibacteriota</taxon>
    </lineage>
</organism>
<keyword evidence="1" id="KW-0175">Coiled coil</keyword>
<evidence type="ECO:0000313" key="4">
    <source>
        <dbReference type="Proteomes" id="UP000176498"/>
    </source>
</evidence>
<dbReference type="AlphaFoldDB" id="A0A1G1XM43"/>
<reference evidence="3 4" key="1">
    <citation type="journal article" date="2016" name="Nat. Commun.">
        <title>Thousands of microbial genomes shed light on interconnected biogeochemical processes in an aquifer system.</title>
        <authorList>
            <person name="Anantharaman K."/>
            <person name="Brown C.T."/>
            <person name="Hug L.A."/>
            <person name="Sharon I."/>
            <person name="Castelle C.J."/>
            <person name="Probst A.J."/>
            <person name="Thomas B.C."/>
            <person name="Singh A."/>
            <person name="Wilkins M.J."/>
            <person name="Karaoz U."/>
            <person name="Brodie E.L."/>
            <person name="Williams K.H."/>
            <person name="Hubbard S.S."/>
            <person name="Banfield J.F."/>
        </authorList>
    </citation>
    <scope>NUCLEOTIDE SEQUENCE [LARGE SCALE GENOMIC DNA]</scope>
</reference>
<gene>
    <name evidence="3" type="ORF">A2Y82_02065</name>
</gene>
<dbReference type="EMBL" id="MHHZ01000021">
    <property type="protein sequence ID" value="OGY41205.1"/>
    <property type="molecule type" value="Genomic_DNA"/>
</dbReference>
<keyword evidence="2" id="KW-1133">Transmembrane helix</keyword>
<evidence type="ECO:0008006" key="5">
    <source>
        <dbReference type="Google" id="ProtNLM"/>
    </source>
</evidence>
<feature type="coiled-coil region" evidence="1">
    <location>
        <begin position="41"/>
        <end position="68"/>
    </location>
</feature>
<sequence>MRERNTKKTLPDLIFSKFFVVFCLFIFIFIIFSLAKGTIKNYKVNSEIEQLKKEIVQLDKQNQEFGQLINYLNSDTFIEQEAKLKLGLKKEGENLVIIPEKELNVEKKAAMQEQNLSNPARWWSYFFK</sequence>
<dbReference type="Pfam" id="PF04977">
    <property type="entry name" value="DivIC"/>
    <property type="match status" value="1"/>
</dbReference>
<evidence type="ECO:0000256" key="1">
    <source>
        <dbReference type="SAM" id="Coils"/>
    </source>
</evidence>
<name>A0A1G1XM43_9BACT</name>